<evidence type="ECO:0000313" key="3">
    <source>
        <dbReference type="Proteomes" id="UP000342249"/>
    </source>
</evidence>
<sequence length="182" mass="19257">MNSMSKGNWQDGKNCGCRREKEKKEEEGTKVLLKCGTPSSRALPIIAVGALGTPGASFTVATLALDTSEFHDPCIKFEFAANVVNTLGIVLDLSFQIFRQCKNQFTPTPVGPAYTVAIPVVGVAYTLPVSFFACDCDLCPDDCCTYTVVATTGVAITVGGFINNAALSALVVENGNNDKCNC</sequence>
<accession>A0A5N7INS6</accession>
<comment type="caution">
    <text evidence="2">The sequence shown here is derived from an EMBL/GenBank/DDBJ whole genome shotgun (WGS) entry which is preliminary data.</text>
</comment>
<dbReference type="RefSeq" id="WP_152752344.1">
    <property type="nucleotide sequence ID" value="NZ_SPSE01000032.1"/>
</dbReference>
<evidence type="ECO:0000313" key="2">
    <source>
        <dbReference type="EMBL" id="MPQ62617.1"/>
    </source>
</evidence>
<organism evidence="2 3">
    <name type="scientific">Clostridium estertheticum</name>
    <dbReference type="NCBI Taxonomy" id="238834"/>
    <lineage>
        <taxon>Bacteria</taxon>
        <taxon>Bacillati</taxon>
        <taxon>Bacillota</taxon>
        <taxon>Clostridia</taxon>
        <taxon>Eubacteriales</taxon>
        <taxon>Clostridiaceae</taxon>
        <taxon>Clostridium</taxon>
    </lineage>
</organism>
<proteinExistence type="predicted"/>
<evidence type="ECO:0000256" key="1">
    <source>
        <dbReference type="SAM" id="MobiDB-lite"/>
    </source>
</evidence>
<gene>
    <name evidence="2" type="ORF">E4V82_10920</name>
</gene>
<reference evidence="2 3" key="1">
    <citation type="journal article" date="2019" name="Lett. Appl. Microbiol.">
        <title>A case of 'blown pack' spoilage of vacuum-packaged pork likely associated with Clostridium estertheticum in Canada.</title>
        <authorList>
            <person name="Zhang P."/>
            <person name="Ward P."/>
            <person name="McMullen L.M."/>
            <person name="Yang X."/>
        </authorList>
    </citation>
    <scope>NUCLEOTIDE SEQUENCE [LARGE SCALE GENOMIC DNA]</scope>
    <source>
        <strain evidence="2 3">MA19</strain>
    </source>
</reference>
<protein>
    <submittedName>
        <fullName evidence="2">DUF4489 domain-containing protein</fullName>
    </submittedName>
</protein>
<dbReference type="Proteomes" id="UP000342249">
    <property type="component" value="Unassembled WGS sequence"/>
</dbReference>
<dbReference type="Pfam" id="PF14879">
    <property type="entry name" value="DUF4489"/>
    <property type="match status" value="1"/>
</dbReference>
<dbReference type="AlphaFoldDB" id="A0A5N7INS6"/>
<dbReference type="InterPro" id="IPR027972">
    <property type="entry name" value="DUF4489"/>
</dbReference>
<dbReference type="EMBL" id="SPSF01000031">
    <property type="protein sequence ID" value="MPQ62617.1"/>
    <property type="molecule type" value="Genomic_DNA"/>
</dbReference>
<name>A0A5N7INS6_9CLOT</name>
<feature type="region of interest" description="Disordered" evidence="1">
    <location>
        <begin position="1"/>
        <end position="20"/>
    </location>
</feature>